<dbReference type="EMBL" id="FUWJ01000001">
    <property type="protein sequence ID" value="SJZ37328.1"/>
    <property type="molecule type" value="Genomic_DNA"/>
</dbReference>
<feature type="transmembrane region" description="Helical" evidence="6">
    <location>
        <begin position="116"/>
        <end position="141"/>
    </location>
</feature>
<dbReference type="Proteomes" id="UP000190092">
    <property type="component" value="Unassembled WGS sequence"/>
</dbReference>
<dbReference type="PANTHER" id="PTHR30086">
    <property type="entry name" value="ARGININE EXPORTER PROTEIN ARGO"/>
    <property type="match status" value="1"/>
</dbReference>
<dbReference type="OrthoDB" id="7346064at2"/>
<gene>
    <name evidence="7" type="ORF">SAMN02745126_00706</name>
</gene>
<accession>A0A1T4K4F8</accession>
<reference evidence="8" key="1">
    <citation type="submission" date="2017-02" db="EMBL/GenBank/DDBJ databases">
        <authorList>
            <person name="Varghese N."/>
            <person name="Submissions S."/>
        </authorList>
    </citation>
    <scope>NUCLEOTIDE SEQUENCE [LARGE SCALE GENOMIC DNA]</scope>
    <source>
        <strain evidence="8">ATCC 27094</strain>
    </source>
</reference>
<dbReference type="PANTHER" id="PTHR30086:SF19">
    <property type="entry name" value="THREONINE EFFLUX PROTEIN"/>
    <property type="match status" value="1"/>
</dbReference>
<organism evidence="7 8">
    <name type="scientific">Enhydrobacter aerosaccus</name>
    <dbReference type="NCBI Taxonomy" id="225324"/>
    <lineage>
        <taxon>Bacteria</taxon>
        <taxon>Pseudomonadati</taxon>
        <taxon>Pseudomonadota</taxon>
        <taxon>Alphaproteobacteria</taxon>
        <taxon>Hyphomicrobiales</taxon>
        <taxon>Enhydrobacter</taxon>
    </lineage>
</organism>
<dbReference type="RefSeq" id="WP_085932410.1">
    <property type="nucleotide sequence ID" value="NZ_FUWJ01000001.1"/>
</dbReference>
<evidence type="ECO:0000256" key="1">
    <source>
        <dbReference type="ARBA" id="ARBA00004651"/>
    </source>
</evidence>
<proteinExistence type="predicted"/>
<evidence type="ECO:0000313" key="7">
    <source>
        <dbReference type="EMBL" id="SJZ37328.1"/>
    </source>
</evidence>
<keyword evidence="3 6" id="KW-0812">Transmembrane</keyword>
<dbReference type="AlphaFoldDB" id="A0A1T4K4F8"/>
<dbReference type="InterPro" id="IPR001123">
    <property type="entry name" value="LeuE-type"/>
</dbReference>
<dbReference type="STRING" id="225324.SAMN02745126_00706"/>
<feature type="transmembrane region" description="Helical" evidence="6">
    <location>
        <begin position="43"/>
        <end position="66"/>
    </location>
</feature>
<feature type="transmembrane region" description="Helical" evidence="6">
    <location>
        <begin position="12"/>
        <end position="31"/>
    </location>
</feature>
<evidence type="ECO:0000256" key="2">
    <source>
        <dbReference type="ARBA" id="ARBA00022475"/>
    </source>
</evidence>
<sequence>MEFVPNLLTLAGMHILVAMLPGPNTVVVGWLSATRSRYDGLRAVAGIVLATLIWVVLALWGVGAVLVEAGWLYRSLRLLGAIYLIYVGVRMLRAGWQRKSETPTIEQPRFSSRRPFVTGLFTTLSNPKSAVFWTSAFLVAVPSHAPTWFYVAVIAVIAVQSVLWYGGLALFFSTGFARLQYVRLARRLDVLAGGIMILLGLKLADEVRRELMVRAVS</sequence>
<evidence type="ECO:0000256" key="6">
    <source>
        <dbReference type="SAM" id="Phobius"/>
    </source>
</evidence>
<evidence type="ECO:0000313" key="8">
    <source>
        <dbReference type="Proteomes" id="UP000190092"/>
    </source>
</evidence>
<feature type="transmembrane region" description="Helical" evidence="6">
    <location>
        <begin position="147"/>
        <end position="172"/>
    </location>
</feature>
<evidence type="ECO:0000256" key="4">
    <source>
        <dbReference type="ARBA" id="ARBA00022989"/>
    </source>
</evidence>
<evidence type="ECO:0000256" key="5">
    <source>
        <dbReference type="ARBA" id="ARBA00023136"/>
    </source>
</evidence>
<keyword evidence="4 6" id="KW-1133">Transmembrane helix</keyword>
<keyword evidence="5 6" id="KW-0472">Membrane</keyword>
<keyword evidence="2" id="KW-1003">Cell membrane</keyword>
<feature type="transmembrane region" description="Helical" evidence="6">
    <location>
        <begin position="78"/>
        <end position="96"/>
    </location>
</feature>
<dbReference type="GO" id="GO:0015171">
    <property type="term" value="F:amino acid transmembrane transporter activity"/>
    <property type="evidence" value="ECO:0007669"/>
    <property type="project" value="TreeGrafter"/>
</dbReference>
<dbReference type="GO" id="GO:0005886">
    <property type="term" value="C:plasma membrane"/>
    <property type="evidence" value="ECO:0007669"/>
    <property type="project" value="UniProtKB-SubCell"/>
</dbReference>
<name>A0A1T4K4F8_9HYPH</name>
<dbReference type="Pfam" id="PF01810">
    <property type="entry name" value="LysE"/>
    <property type="match status" value="1"/>
</dbReference>
<comment type="subcellular location">
    <subcellularLocation>
        <location evidence="1">Cell membrane</location>
        <topology evidence="1">Multi-pass membrane protein</topology>
    </subcellularLocation>
</comment>
<protein>
    <submittedName>
        <fullName evidence="7">Threonine/homoserine/homoserine lactone efflux protein</fullName>
    </submittedName>
</protein>
<keyword evidence="8" id="KW-1185">Reference proteome</keyword>
<evidence type="ECO:0000256" key="3">
    <source>
        <dbReference type="ARBA" id="ARBA00022692"/>
    </source>
</evidence>